<dbReference type="InterPro" id="IPR000858">
    <property type="entry name" value="S_locus_glycoprot_dom"/>
</dbReference>
<dbReference type="Pfam" id="PF07714">
    <property type="entry name" value="PK_Tyr_Ser-Thr"/>
    <property type="match status" value="1"/>
</dbReference>
<feature type="domain" description="Protein kinase" evidence="21">
    <location>
        <begin position="490"/>
        <end position="776"/>
    </location>
</feature>
<dbReference type="GO" id="GO:0048544">
    <property type="term" value="P:recognition of pollen"/>
    <property type="evidence" value="ECO:0007669"/>
    <property type="project" value="InterPro"/>
</dbReference>
<evidence type="ECO:0000256" key="19">
    <source>
        <dbReference type="SAM" id="Phobius"/>
    </source>
</evidence>
<dbReference type="PANTHER" id="PTHR27002:SF214">
    <property type="entry name" value="RECEPTOR-LIKE SERINE_THREONINE-PROTEIN KINASE"/>
    <property type="match status" value="1"/>
</dbReference>
<keyword evidence="2" id="KW-1003">Cell membrane</keyword>
<evidence type="ECO:0000259" key="22">
    <source>
        <dbReference type="PROSITE" id="PS50026"/>
    </source>
</evidence>
<evidence type="ECO:0000256" key="4">
    <source>
        <dbReference type="ARBA" id="ARBA00022679"/>
    </source>
</evidence>
<comment type="subcellular location">
    <subcellularLocation>
        <location evidence="1">Cell membrane</location>
        <topology evidence="1">Single-pass type I membrane protein</topology>
    </subcellularLocation>
</comment>
<feature type="binding site" evidence="18">
    <location>
        <position position="518"/>
    </location>
    <ligand>
        <name>ATP</name>
        <dbReference type="ChEBI" id="CHEBI:30616"/>
    </ligand>
</feature>
<dbReference type="Pfam" id="PF08276">
    <property type="entry name" value="PAN_2"/>
    <property type="match status" value="1"/>
</dbReference>
<protein>
    <recommendedName>
        <fullName evidence="16">Receptor-like serine/threonine-protein kinase</fullName>
        <ecNumber evidence="16">2.7.11.1</ecNumber>
    </recommendedName>
</protein>
<dbReference type="InterPro" id="IPR021820">
    <property type="entry name" value="S-locus_recpt_kinase_C"/>
</dbReference>
<dbReference type="Pfam" id="PF00954">
    <property type="entry name" value="S_locus_glycop"/>
    <property type="match status" value="1"/>
</dbReference>
<dbReference type="InterPro" id="IPR036426">
    <property type="entry name" value="Bulb-type_lectin_dom_sf"/>
</dbReference>
<evidence type="ECO:0000313" key="26">
    <source>
        <dbReference type="RefSeq" id="XP_030551016.1"/>
    </source>
</evidence>
<dbReference type="InterPro" id="IPR000719">
    <property type="entry name" value="Prot_kinase_dom"/>
</dbReference>
<keyword evidence="17" id="KW-0245">EGF-like domain</keyword>
<dbReference type="KEGG" id="rarg:115755675"/>
<dbReference type="RefSeq" id="XP_030551016.1">
    <property type="nucleotide sequence ID" value="XM_030695156.2"/>
</dbReference>
<keyword evidence="25" id="KW-1185">Reference proteome</keyword>
<keyword evidence="9 16" id="KW-0067">ATP-binding</keyword>
<dbReference type="PANTHER" id="PTHR27002">
    <property type="entry name" value="RECEPTOR-LIKE SERINE/THREONINE-PROTEIN KINASE SD1-8"/>
    <property type="match status" value="1"/>
</dbReference>
<feature type="signal peptide" evidence="20">
    <location>
        <begin position="1"/>
        <end position="25"/>
    </location>
</feature>
<evidence type="ECO:0000256" key="20">
    <source>
        <dbReference type="SAM" id="SignalP"/>
    </source>
</evidence>
<dbReference type="CDD" id="cd00054">
    <property type="entry name" value="EGF_CA"/>
    <property type="match status" value="1"/>
</dbReference>
<evidence type="ECO:0000256" key="14">
    <source>
        <dbReference type="ARBA" id="ARBA00047899"/>
    </source>
</evidence>
<dbReference type="Gene3D" id="3.30.200.20">
    <property type="entry name" value="Phosphorylase Kinase, domain 1"/>
    <property type="match status" value="1"/>
</dbReference>
<keyword evidence="10 19" id="KW-1133">Transmembrane helix</keyword>
<dbReference type="Pfam" id="PF01453">
    <property type="entry name" value="B_lectin"/>
    <property type="match status" value="1"/>
</dbReference>
<feature type="chain" id="PRO_5034013113" description="Receptor-like serine/threonine-protein kinase" evidence="20">
    <location>
        <begin position="26"/>
        <end position="808"/>
    </location>
</feature>
<comment type="similarity">
    <text evidence="16">Belongs to the protein kinase superfamily. Ser/Thr protein kinase family.</text>
</comment>
<dbReference type="FunFam" id="1.10.510.10:FF:000060">
    <property type="entry name" value="G-type lectin S-receptor-like serine/threonine-protein kinase"/>
    <property type="match status" value="1"/>
</dbReference>
<dbReference type="PROSITE" id="PS50011">
    <property type="entry name" value="PROTEIN_KINASE_DOM"/>
    <property type="match status" value="1"/>
</dbReference>
<dbReference type="InterPro" id="IPR003609">
    <property type="entry name" value="Pan_app"/>
</dbReference>
<dbReference type="InterPro" id="IPR024171">
    <property type="entry name" value="SRK-like_kinase"/>
</dbReference>
<evidence type="ECO:0000313" key="25">
    <source>
        <dbReference type="Proteomes" id="UP000827889"/>
    </source>
</evidence>
<proteinExistence type="inferred from homology"/>
<dbReference type="CDD" id="cd01098">
    <property type="entry name" value="PAN_AP_plant"/>
    <property type="match status" value="1"/>
</dbReference>
<dbReference type="GO" id="GO:0005524">
    <property type="term" value="F:ATP binding"/>
    <property type="evidence" value="ECO:0007669"/>
    <property type="project" value="UniProtKB-UniRule"/>
</dbReference>
<evidence type="ECO:0000256" key="9">
    <source>
        <dbReference type="ARBA" id="ARBA00022840"/>
    </source>
</evidence>
<feature type="transmembrane region" description="Helical" evidence="19">
    <location>
        <begin position="434"/>
        <end position="457"/>
    </location>
</feature>
<evidence type="ECO:0000256" key="3">
    <source>
        <dbReference type="ARBA" id="ARBA00022527"/>
    </source>
</evidence>
<dbReference type="SMART" id="SM00108">
    <property type="entry name" value="B_lectin"/>
    <property type="match status" value="1"/>
</dbReference>
<dbReference type="Pfam" id="PF11883">
    <property type="entry name" value="DUF3403"/>
    <property type="match status" value="1"/>
</dbReference>
<dbReference type="InterPro" id="IPR000742">
    <property type="entry name" value="EGF"/>
</dbReference>
<keyword evidence="4 16" id="KW-0808">Transferase</keyword>
<keyword evidence="7 16" id="KW-0547">Nucleotide-binding</keyword>
<reference evidence="26" key="2">
    <citation type="submission" date="2025-08" db="UniProtKB">
        <authorList>
            <consortium name="RefSeq"/>
        </authorList>
    </citation>
    <scope>IDENTIFICATION</scope>
    <source>
        <tissue evidence="26">Leaf</tissue>
    </source>
</reference>
<dbReference type="AlphaFoldDB" id="A0A8B8QUZ7"/>
<dbReference type="FunFam" id="2.90.10.10:FF:000001">
    <property type="entry name" value="G-type lectin S-receptor-like serine/threonine-protein kinase"/>
    <property type="match status" value="1"/>
</dbReference>
<dbReference type="PROSITE" id="PS50948">
    <property type="entry name" value="PAN"/>
    <property type="match status" value="1"/>
</dbReference>
<evidence type="ECO:0000259" key="24">
    <source>
        <dbReference type="PROSITE" id="PS50948"/>
    </source>
</evidence>
<sequence>MVDPPIFGSFCASMVVLSLLRLSSAGDTLSSVQSIKEGETLVSQGRKFELGFFRAGSSKNTFLGIWFAVSPEAVVWVANRNSPLNDSNGTLKISNEGELVLLNQSKSIIWSTNSTKVLGNPVAQLLDSGNLLVLRESSSSGSVDYSWQSFDYPSDTILVGMTLGWNLRTGIEHHLTSWRSTEDPSPGDYTYRYKIDRLPPQLEMVSKGSVKVYRTGPWDGVKLGGLSLGVNPFINPVFVYNATDAYFAFETEITARSRLSPDGVMQLHILLNGSTKWYLTYSLPNDPCDNYGRCGANGMCRLNEIPRCLCLEGFTPKSREEWDMHNSTEGCIKKIPSNCSRDEDFKKLSQVKLPDLVDFELFKNMSLEECRIECLKDCSCTAYANSDIRGAGCLMWFGDLIDTREIDAVDNGQYLFLRLPASKLDSIRSPSKKLLTITVPSAILGLLIMGMALSIIWKRGMKKRGLPSEMDDIDLPLYDFATVAVATNHFAEENKLGAGGFGSVYKGSLTTGQEVAVKRLSKYSGQGLNEFMNEVLLIARLQHRNLVGLVGCCIEGEERMLIYEFMPNKSLDYFIFDHDRSSSFEWKKRFDIISGIARGLLYLHQDSKLKVIHRDLKTSNILLDADMNPKISDFGLARNFQGNETEAKTRRIVGTYGYMSPEYAFDEKFSVKSDIFSFGVLLLEIVSSKRNRGFQHPDHHHNLLGHAWLLWSEGRATELIDESLCDSVVGSQAERCIQVGLLCVQKFPEDRPTMSSVVFMLANEGATLPLPKEPGFFLERSSGSSDASIVNEASYTFNVITVTLPVGR</sequence>
<comment type="catalytic activity">
    <reaction evidence="14 16">
        <text>L-threonyl-[protein] + ATP = O-phospho-L-threonyl-[protein] + ADP + H(+)</text>
        <dbReference type="Rhea" id="RHEA:46608"/>
        <dbReference type="Rhea" id="RHEA-COMP:11060"/>
        <dbReference type="Rhea" id="RHEA-COMP:11605"/>
        <dbReference type="ChEBI" id="CHEBI:15378"/>
        <dbReference type="ChEBI" id="CHEBI:30013"/>
        <dbReference type="ChEBI" id="CHEBI:30616"/>
        <dbReference type="ChEBI" id="CHEBI:61977"/>
        <dbReference type="ChEBI" id="CHEBI:456216"/>
        <dbReference type="EC" id="2.7.11.1"/>
    </reaction>
</comment>
<dbReference type="CDD" id="cd00028">
    <property type="entry name" value="B_lectin"/>
    <property type="match status" value="1"/>
</dbReference>
<comment type="catalytic activity">
    <reaction evidence="15 16">
        <text>L-seryl-[protein] + ATP = O-phospho-L-seryl-[protein] + ADP + H(+)</text>
        <dbReference type="Rhea" id="RHEA:17989"/>
        <dbReference type="Rhea" id="RHEA-COMP:9863"/>
        <dbReference type="Rhea" id="RHEA-COMP:11604"/>
        <dbReference type="ChEBI" id="CHEBI:15378"/>
        <dbReference type="ChEBI" id="CHEBI:29999"/>
        <dbReference type="ChEBI" id="CHEBI:30616"/>
        <dbReference type="ChEBI" id="CHEBI:83421"/>
        <dbReference type="ChEBI" id="CHEBI:456216"/>
        <dbReference type="EC" id="2.7.11.1"/>
    </reaction>
</comment>
<accession>A0A8B8QUZ7</accession>
<name>A0A8B8QUZ7_9MYRT</name>
<keyword evidence="11 19" id="KW-0472">Membrane</keyword>
<keyword evidence="13" id="KW-0325">Glycoprotein</keyword>
<dbReference type="PROSITE" id="PS50026">
    <property type="entry name" value="EGF_3"/>
    <property type="match status" value="1"/>
</dbReference>
<dbReference type="GeneID" id="115755675"/>
<dbReference type="InterPro" id="IPR001480">
    <property type="entry name" value="Bulb-type_lectin_dom"/>
</dbReference>
<evidence type="ECO:0000256" key="6">
    <source>
        <dbReference type="ARBA" id="ARBA00022729"/>
    </source>
</evidence>
<evidence type="ECO:0000256" key="2">
    <source>
        <dbReference type="ARBA" id="ARBA00022475"/>
    </source>
</evidence>
<evidence type="ECO:0000256" key="17">
    <source>
        <dbReference type="PROSITE-ProRule" id="PRU00076"/>
    </source>
</evidence>
<feature type="domain" description="EGF-like" evidence="22">
    <location>
        <begin position="284"/>
        <end position="320"/>
    </location>
</feature>
<evidence type="ECO:0000256" key="15">
    <source>
        <dbReference type="ARBA" id="ARBA00048679"/>
    </source>
</evidence>
<evidence type="ECO:0000256" key="13">
    <source>
        <dbReference type="ARBA" id="ARBA00023180"/>
    </source>
</evidence>
<dbReference type="InterPro" id="IPR011009">
    <property type="entry name" value="Kinase-like_dom_sf"/>
</dbReference>
<evidence type="ECO:0000256" key="1">
    <source>
        <dbReference type="ARBA" id="ARBA00004251"/>
    </source>
</evidence>
<comment type="caution">
    <text evidence="17">Lacks conserved residue(s) required for the propagation of feature annotation.</text>
</comment>
<evidence type="ECO:0000256" key="8">
    <source>
        <dbReference type="ARBA" id="ARBA00022777"/>
    </source>
</evidence>
<evidence type="ECO:0000256" key="7">
    <source>
        <dbReference type="ARBA" id="ARBA00022741"/>
    </source>
</evidence>
<gene>
    <name evidence="26" type="primary">LOC115755675</name>
</gene>
<dbReference type="SUPFAM" id="SSF51110">
    <property type="entry name" value="alpha-D-mannose-specific plant lectins"/>
    <property type="match status" value="1"/>
</dbReference>
<evidence type="ECO:0000256" key="18">
    <source>
        <dbReference type="PROSITE-ProRule" id="PRU10141"/>
    </source>
</evidence>
<dbReference type="SMART" id="SM00220">
    <property type="entry name" value="S_TKc"/>
    <property type="match status" value="1"/>
</dbReference>
<keyword evidence="12" id="KW-1015">Disulfide bond</keyword>
<reference evidence="25" key="1">
    <citation type="submission" date="2025-05" db="UniProtKB">
        <authorList>
            <consortium name="RefSeq"/>
        </authorList>
    </citation>
    <scope>NUCLEOTIDE SEQUENCE [LARGE SCALE GENOMIC DNA]</scope>
</reference>
<dbReference type="PROSITE" id="PS50927">
    <property type="entry name" value="BULB_LECTIN"/>
    <property type="match status" value="1"/>
</dbReference>
<evidence type="ECO:0000256" key="5">
    <source>
        <dbReference type="ARBA" id="ARBA00022692"/>
    </source>
</evidence>
<dbReference type="InterPro" id="IPR001245">
    <property type="entry name" value="Ser-Thr/Tyr_kinase_cat_dom"/>
</dbReference>
<evidence type="ECO:0000256" key="12">
    <source>
        <dbReference type="ARBA" id="ARBA00023157"/>
    </source>
</evidence>
<evidence type="ECO:0000259" key="21">
    <source>
        <dbReference type="PROSITE" id="PS50011"/>
    </source>
</evidence>
<feature type="domain" description="Bulb-type lectin" evidence="23">
    <location>
        <begin position="26"/>
        <end position="146"/>
    </location>
</feature>
<keyword evidence="8 16" id="KW-0418">Kinase</keyword>
<evidence type="ECO:0000259" key="23">
    <source>
        <dbReference type="PROSITE" id="PS50927"/>
    </source>
</evidence>
<dbReference type="InterPro" id="IPR008271">
    <property type="entry name" value="Ser/Thr_kinase_AS"/>
</dbReference>
<evidence type="ECO:0000256" key="10">
    <source>
        <dbReference type="ARBA" id="ARBA00022989"/>
    </source>
</evidence>
<evidence type="ECO:0000256" key="11">
    <source>
        <dbReference type="ARBA" id="ARBA00023136"/>
    </source>
</evidence>
<evidence type="ECO:0000256" key="16">
    <source>
        <dbReference type="PIRNR" id="PIRNR000641"/>
    </source>
</evidence>
<dbReference type="GO" id="GO:0005886">
    <property type="term" value="C:plasma membrane"/>
    <property type="evidence" value="ECO:0007669"/>
    <property type="project" value="UniProtKB-SubCell"/>
</dbReference>
<dbReference type="SMART" id="SM00473">
    <property type="entry name" value="PAN_AP"/>
    <property type="match status" value="1"/>
</dbReference>
<feature type="domain" description="Apple" evidence="24">
    <location>
        <begin position="339"/>
        <end position="419"/>
    </location>
</feature>
<keyword evidence="3 16" id="KW-0723">Serine/threonine-protein kinase</keyword>
<dbReference type="Proteomes" id="UP000827889">
    <property type="component" value="Chromosome 2"/>
</dbReference>
<dbReference type="PROSITE" id="PS00107">
    <property type="entry name" value="PROTEIN_KINASE_ATP"/>
    <property type="match status" value="1"/>
</dbReference>
<dbReference type="FunFam" id="3.30.200.20:FF:000195">
    <property type="entry name" value="G-type lectin S-receptor-like serine/threonine-protein kinase"/>
    <property type="match status" value="1"/>
</dbReference>
<dbReference type="Gene3D" id="1.10.510.10">
    <property type="entry name" value="Transferase(Phosphotransferase) domain 1"/>
    <property type="match status" value="1"/>
</dbReference>
<dbReference type="EC" id="2.7.11.1" evidence="16"/>
<dbReference type="Gene3D" id="2.90.10.10">
    <property type="entry name" value="Bulb-type lectin domain"/>
    <property type="match status" value="1"/>
</dbReference>
<dbReference type="PROSITE" id="PS00108">
    <property type="entry name" value="PROTEIN_KINASE_ST"/>
    <property type="match status" value="1"/>
</dbReference>
<keyword evidence="5 19" id="KW-0812">Transmembrane</keyword>
<keyword evidence="6 20" id="KW-0732">Signal</keyword>
<dbReference type="OrthoDB" id="1910371at2759"/>
<dbReference type="CDD" id="cd14066">
    <property type="entry name" value="STKc_IRAK"/>
    <property type="match status" value="1"/>
</dbReference>
<organism evidence="25 26">
    <name type="scientific">Rhodamnia argentea</name>
    <dbReference type="NCBI Taxonomy" id="178133"/>
    <lineage>
        <taxon>Eukaryota</taxon>
        <taxon>Viridiplantae</taxon>
        <taxon>Streptophyta</taxon>
        <taxon>Embryophyta</taxon>
        <taxon>Tracheophyta</taxon>
        <taxon>Spermatophyta</taxon>
        <taxon>Magnoliopsida</taxon>
        <taxon>eudicotyledons</taxon>
        <taxon>Gunneridae</taxon>
        <taxon>Pentapetalae</taxon>
        <taxon>rosids</taxon>
        <taxon>malvids</taxon>
        <taxon>Myrtales</taxon>
        <taxon>Myrtaceae</taxon>
        <taxon>Myrtoideae</taxon>
        <taxon>Myrteae</taxon>
        <taxon>Australasian group</taxon>
        <taxon>Rhodamnia</taxon>
    </lineage>
</organism>
<dbReference type="PIRSF" id="PIRSF000641">
    <property type="entry name" value="SRK"/>
    <property type="match status" value="1"/>
</dbReference>
<dbReference type="InterPro" id="IPR017441">
    <property type="entry name" value="Protein_kinase_ATP_BS"/>
</dbReference>
<dbReference type="GO" id="GO:0004674">
    <property type="term" value="F:protein serine/threonine kinase activity"/>
    <property type="evidence" value="ECO:0007669"/>
    <property type="project" value="UniProtKB-KW"/>
</dbReference>
<dbReference type="SUPFAM" id="SSF56112">
    <property type="entry name" value="Protein kinase-like (PK-like)"/>
    <property type="match status" value="1"/>
</dbReference>